<gene>
    <name evidence="1" type="ORF">IPOD504_LOCUS16445</name>
</gene>
<sequence length="161" mass="17202">MWCIEGQRTASRRAEACGRDAEASGRVEASELEANRGLCNKISEVRAGYASSSTPLEAVSLAVLVTAATTSRDREGFESSSTLLEAYLTEVGVGLQAPRRYVQTYRDDRGPCKLLDASRCFSKIVKLTQVHAQATQQLGCVGDSSGRGKIGPCKLLAASRS</sequence>
<evidence type="ECO:0000313" key="2">
    <source>
        <dbReference type="Proteomes" id="UP000837857"/>
    </source>
</evidence>
<name>A0ABN8J7E8_9NEOP</name>
<dbReference type="Proteomes" id="UP000837857">
    <property type="component" value="Chromosome 8"/>
</dbReference>
<evidence type="ECO:0000313" key="1">
    <source>
        <dbReference type="EMBL" id="CAH2075038.1"/>
    </source>
</evidence>
<accession>A0ABN8J7E8</accession>
<feature type="non-terminal residue" evidence="1">
    <location>
        <position position="161"/>
    </location>
</feature>
<keyword evidence="2" id="KW-1185">Reference proteome</keyword>
<proteinExistence type="predicted"/>
<protein>
    <submittedName>
        <fullName evidence="1">Uncharacterized protein</fullName>
    </submittedName>
</protein>
<organism evidence="1 2">
    <name type="scientific">Iphiclides podalirius</name>
    <name type="common">scarce swallowtail</name>
    <dbReference type="NCBI Taxonomy" id="110791"/>
    <lineage>
        <taxon>Eukaryota</taxon>
        <taxon>Metazoa</taxon>
        <taxon>Ecdysozoa</taxon>
        <taxon>Arthropoda</taxon>
        <taxon>Hexapoda</taxon>
        <taxon>Insecta</taxon>
        <taxon>Pterygota</taxon>
        <taxon>Neoptera</taxon>
        <taxon>Endopterygota</taxon>
        <taxon>Lepidoptera</taxon>
        <taxon>Glossata</taxon>
        <taxon>Ditrysia</taxon>
        <taxon>Papilionoidea</taxon>
        <taxon>Papilionidae</taxon>
        <taxon>Papilioninae</taxon>
        <taxon>Iphiclides</taxon>
    </lineage>
</organism>
<dbReference type="EMBL" id="OW152820">
    <property type="protein sequence ID" value="CAH2075038.1"/>
    <property type="molecule type" value="Genomic_DNA"/>
</dbReference>
<reference evidence="1" key="1">
    <citation type="submission" date="2022-03" db="EMBL/GenBank/DDBJ databases">
        <authorList>
            <person name="Martin H S."/>
        </authorList>
    </citation>
    <scope>NUCLEOTIDE SEQUENCE</scope>
</reference>